<dbReference type="EMBL" id="CP019239">
    <property type="protein sequence ID" value="APW42938.1"/>
    <property type="molecule type" value="Genomic_DNA"/>
</dbReference>
<dbReference type="eggNOG" id="COG0657">
    <property type="taxonomic scope" value="Bacteria"/>
</dbReference>
<accession>A0A1P8KAC1</accession>
<dbReference type="InterPro" id="IPR049492">
    <property type="entry name" value="BD-FAE-like_dom"/>
</dbReference>
<dbReference type="Proteomes" id="UP000186110">
    <property type="component" value="Chromosome"/>
</dbReference>
<dbReference type="AlphaFoldDB" id="A0A1P8KAC1"/>
<dbReference type="InterPro" id="IPR029058">
    <property type="entry name" value="AB_hydrolase_fold"/>
</dbReference>
<reference evidence="4 5" key="1">
    <citation type="submission" date="2017-01" db="EMBL/GenBank/DDBJ databases">
        <authorList>
            <person name="Mah S.A."/>
            <person name="Swanson W.J."/>
            <person name="Moy G.W."/>
            <person name="Vacquier V.D."/>
        </authorList>
    </citation>
    <scope>NUCLEOTIDE SEQUENCE [LARGE SCALE GENOMIC DNA]</scope>
    <source>
        <strain evidence="4 5">DSM 22694</strain>
    </source>
</reference>
<evidence type="ECO:0000313" key="5">
    <source>
        <dbReference type="Proteomes" id="UP000186110"/>
    </source>
</evidence>
<evidence type="ECO:0000256" key="2">
    <source>
        <dbReference type="ARBA" id="ARBA00022801"/>
    </source>
</evidence>
<proteinExistence type="inferred from homology"/>
<dbReference type="Pfam" id="PF20434">
    <property type="entry name" value="BD-FAE"/>
    <property type="match status" value="1"/>
</dbReference>
<evidence type="ECO:0000256" key="1">
    <source>
        <dbReference type="ARBA" id="ARBA00010515"/>
    </source>
</evidence>
<comment type="similarity">
    <text evidence="1">Belongs to the 'GDXG' lipolytic enzyme family.</text>
</comment>
<dbReference type="Gene3D" id="3.40.50.1820">
    <property type="entry name" value="alpha/beta hydrolase"/>
    <property type="match status" value="1"/>
</dbReference>
<keyword evidence="5" id="KW-1185">Reference proteome</keyword>
<keyword evidence="2" id="KW-0378">Hydrolase</keyword>
<evidence type="ECO:0000259" key="3">
    <source>
        <dbReference type="Pfam" id="PF20434"/>
    </source>
</evidence>
<dbReference type="InterPro" id="IPR050300">
    <property type="entry name" value="GDXG_lipolytic_enzyme"/>
</dbReference>
<dbReference type="SUPFAM" id="SSF53474">
    <property type="entry name" value="alpha/beta-Hydrolases"/>
    <property type="match status" value="1"/>
</dbReference>
<organism evidence="4 5">
    <name type="scientific">Rhodoferax saidenbachensis</name>
    <dbReference type="NCBI Taxonomy" id="1484693"/>
    <lineage>
        <taxon>Bacteria</taxon>
        <taxon>Pseudomonadati</taxon>
        <taxon>Pseudomonadota</taxon>
        <taxon>Betaproteobacteria</taxon>
        <taxon>Burkholderiales</taxon>
        <taxon>Comamonadaceae</taxon>
        <taxon>Rhodoferax</taxon>
    </lineage>
</organism>
<dbReference type="PANTHER" id="PTHR48081:SF33">
    <property type="entry name" value="KYNURENINE FORMAMIDASE"/>
    <property type="match status" value="1"/>
</dbReference>
<name>A0A1P8KAC1_9BURK</name>
<feature type="domain" description="BD-FAE-like" evidence="3">
    <location>
        <begin position="71"/>
        <end position="181"/>
    </location>
</feature>
<dbReference type="PANTHER" id="PTHR48081">
    <property type="entry name" value="AB HYDROLASE SUPERFAMILY PROTEIN C4A8.06C"/>
    <property type="match status" value="1"/>
</dbReference>
<protein>
    <submittedName>
        <fullName evidence="4">Esterase</fullName>
    </submittedName>
</protein>
<dbReference type="KEGG" id="rsb:RS694_10595"/>
<dbReference type="InterPro" id="IPR002168">
    <property type="entry name" value="Lipase_GDXG_HIS_AS"/>
</dbReference>
<evidence type="ECO:0000313" key="4">
    <source>
        <dbReference type="EMBL" id="APW42938.1"/>
    </source>
</evidence>
<dbReference type="STRING" id="1484693.RS694_10595"/>
<dbReference type="PROSITE" id="PS01173">
    <property type="entry name" value="LIPASE_GDXG_HIS"/>
    <property type="match status" value="1"/>
</dbReference>
<sequence length="319" mass="34052">MACSSARKSRYGAVWRWAASAGVVFVLAQPAFATTLRERIQERRAKAQDAAEQSPRVLRDVPYGTHPKQRMDIYLPANPSETSAAPVIFMVHGGGWRVGDKNAASVVQNKIARWSPRGFVFISINNRLLPDADPLEQARDVARALATAQQQASTWGADPGKFILMGHSAGAHLVALLAASPTLARESGAAPWLGTVALDSAALDVAPIMQAKHFNLYDPAFGIDPAYWRAVSPLQVLDGSARPVLTVCSSRREDSCAQARGFVAKATSLGVRAQVLSQDLSHGDINQLLGKPGAYTEAVEAFMASLSAPVASRLDSSKP</sequence>
<dbReference type="GO" id="GO:0016787">
    <property type="term" value="F:hydrolase activity"/>
    <property type="evidence" value="ECO:0007669"/>
    <property type="project" value="UniProtKB-KW"/>
</dbReference>
<gene>
    <name evidence="4" type="ORF">RS694_10595</name>
</gene>